<proteinExistence type="predicted"/>
<reference evidence="4" key="1">
    <citation type="submission" date="2020-05" db="EMBL/GenBank/DDBJ databases">
        <authorList>
            <person name="Chiriac C."/>
            <person name="Salcher M."/>
            <person name="Ghai R."/>
            <person name="Kavagutti S V."/>
        </authorList>
    </citation>
    <scope>NUCLEOTIDE SEQUENCE</scope>
</reference>
<gene>
    <name evidence="4" type="ORF">UFOPK2624_01624</name>
</gene>
<evidence type="ECO:0000256" key="1">
    <source>
        <dbReference type="ARBA" id="ARBA00022630"/>
    </source>
</evidence>
<keyword evidence="2" id="KW-0560">Oxidoreductase</keyword>
<evidence type="ECO:0000313" key="4">
    <source>
        <dbReference type="EMBL" id="CAB4719870.1"/>
    </source>
</evidence>
<evidence type="ECO:0000259" key="3">
    <source>
        <dbReference type="Pfam" id="PF00441"/>
    </source>
</evidence>
<dbReference type="AlphaFoldDB" id="A0A6J6R7D8"/>
<dbReference type="SUPFAM" id="SSF47203">
    <property type="entry name" value="Acyl-CoA dehydrogenase C-terminal domain-like"/>
    <property type="match status" value="1"/>
</dbReference>
<accession>A0A6J6R7D8</accession>
<dbReference type="InterPro" id="IPR036250">
    <property type="entry name" value="AcylCo_DH-like_C"/>
</dbReference>
<name>A0A6J6R7D8_9ZZZZ</name>
<dbReference type="Pfam" id="PF00441">
    <property type="entry name" value="Acyl-CoA_dh_1"/>
    <property type="match status" value="1"/>
</dbReference>
<dbReference type="InterPro" id="IPR009075">
    <property type="entry name" value="AcylCo_DH/oxidase_C"/>
</dbReference>
<evidence type="ECO:0000256" key="2">
    <source>
        <dbReference type="ARBA" id="ARBA00023002"/>
    </source>
</evidence>
<dbReference type="GO" id="GO:0016627">
    <property type="term" value="F:oxidoreductase activity, acting on the CH-CH group of donors"/>
    <property type="evidence" value="ECO:0007669"/>
    <property type="project" value="InterPro"/>
</dbReference>
<protein>
    <submittedName>
        <fullName evidence="4">Unannotated protein</fullName>
    </submittedName>
</protein>
<dbReference type="Gene3D" id="1.20.140.10">
    <property type="entry name" value="Butyryl-CoA Dehydrogenase, subunit A, domain 3"/>
    <property type="match status" value="1"/>
</dbReference>
<dbReference type="InterPro" id="IPR052161">
    <property type="entry name" value="Mycobact_Acyl-CoA_DH"/>
</dbReference>
<dbReference type="PANTHER" id="PTHR43292">
    <property type="entry name" value="ACYL-COA DEHYDROGENASE"/>
    <property type="match status" value="1"/>
</dbReference>
<keyword evidence="1" id="KW-0285">Flavoprotein</keyword>
<sequence length="139" mass="15574">MLRLAQQYGRVSDPVVRQELMKLYTSYQISKYIGYRTRTAASKGIAPGPEVSTMKIAISDRLAFQGDLVESLMGADGMLWGSDAIDDGYWQTMVFMGQWMARIGGGTEDVQRNIVGERVLGLPREPSNDRTTPFRELPH</sequence>
<organism evidence="4">
    <name type="scientific">freshwater metagenome</name>
    <dbReference type="NCBI Taxonomy" id="449393"/>
    <lineage>
        <taxon>unclassified sequences</taxon>
        <taxon>metagenomes</taxon>
        <taxon>ecological metagenomes</taxon>
    </lineage>
</organism>
<feature type="domain" description="Acyl-CoA dehydrogenase/oxidase C-terminal" evidence="3">
    <location>
        <begin position="7"/>
        <end position="120"/>
    </location>
</feature>
<dbReference type="EMBL" id="CAEZXY010000098">
    <property type="protein sequence ID" value="CAB4719870.1"/>
    <property type="molecule type" value="Genomic_DNA"/>
</dbReference>
<dbReference type="GO" id="GO:0005886">
    <property type="term" value="C:plasma membrane"/>
    <property type="evidence" value="ECO:0007669"/>
    <property type="project" value="TreeGrafter"/>
</dbReference>
<dbReference type="PANTHER" id="PTHR43292:SF3">
    <property type="entry name" value="ACYL-COA DEHYDROGENASE FADE29"/>
    <property type="match status" value="1"/>
</dbReference>